<evidence type="ECO:0000256" key="3">
    <source>
        <dbReference type="ARBA" id="ARBA00023163"/>
    </source>
</evidence>
<dbReference type="GO" id="GO:0003700">
    <property type="term" value="F:DNA-binding transcription factor activity"/>
    <property type="evidence" value="ECO:0007669"/>
    <property type="project" value="TreeGrafter"/>
</dbReference>
<dbReference type="Gene3D" id="1.10.357.10">
    <property type="entry name" value="Tetracycline Repressor, domain 2"/>
    <property type="match status" value="1"/>
</dbReference>
<dbReference type="EMBL" id="LWGR01000007">
    <property type="protein sequence ID" value="KZM73500.1"/>
    <property type="molecule type" value="Genomic_DNA"/>
</dbReference>
<evidence type="ECO:0000313" key="7">
    <source>
        <dbReference type="Proteomes" id="UP000076512"/>
    </source>
</evidence>
<keyword evidence="3" id="KW-0804">Transcription</keyword>
<dbReference type="InterPro" id="IPR036271">
    <property type="entry name" value="Tet_transcr_reg_TetR-rel_C_sf"/>
</dbReference>
<dbReference type="Proteomes" id="UP000076512">
    <property type="component" value="Unassembled WGS sequence"/>
</dbReference>
<gene>
    <name evidence="6" type="ORF">AWN90_33280</name>
</gene>
<dbReference type="OrthoDB" id="4528272at2"/>
<dbReference type="STRING" id="455432.AWN90_33280"/>
<name>A0A164MMR6_9NOCA</name>
<comment type="caution">
    <text evidence="6">The sequence shown here is derived from an EMBL/GenBank/DDBJ whole genome shotgun (WGS) entry which is preliminary data.</text>
</comment>
<keyword evidence="2 4" id="KW-0238">DNA-binding</keyword>
<dbReference type="InterPro" id="IPR009057">
    <property type="entry name" value="Homeodomain-like_sf"/>
</dbReference>
<dbReference type="PANTHER" id="PTHR30055">
    <property type="entry name" value="HTH-TYPE TRANSCRIPTIONAL REGULATOR RUTR"/>
    <property type="match status" value="1"/>
</dbReference>
<dbReference type="SUPFAM" id="SSF48498">
    <property type="entry name" value="Tetracyclin repressor-like, C-terminal domain"/>
    <property type="match status" value="1"/>
</dbReference>
<feature type="domain" description="HTH tetR-type" evidence="5">
    <location>
        <begin position="5"/>
        <end position="65"/>
    </location>
</feature>
<dbReference type="PANTHER" id="PTHR30055:SF234">
    <property type="entry name" value="HTH-TYPE TRANSCRIPTIONAL REGULATOR BETI"/>
    <property type="match status" value="1"/>
</dbReference>
<dbReference type="GO" id="GO:0000976">
    <property type="term" value="F:transcription cis-regulatory region binding"/>
    <property type="evidence" value="ECO:0007669"/>
    <property type="project" value="TreeGrafter"/>
</dbReference>
<dbReference type="InterPro" id="IPR001647">
    <property type="entry name" value="HTH_TetR"/>
</dbReference>
<evidence type="ECO:0000256" key="1">
    <source>
        <dbReference type="ARBA" id="ARBA00023015"/>
    </source>
</evidence>
<reference evidence="6 7" key="1">
    <citation type="submission" date="2016-04" db="EMBL/GenBank/DDBJ databases">
        <authorList>
            <person name="Evans L.H."/>
            <person name="Alamgir A."/>
            <person name="Owens N."/>
            <person name="Weber N.D."/>
            <person name="Virtaneva K."/>
            <person name="Barbian K."/>
            <person name="Babar A."/>
            <person name="Rosenke K."/>
        </authorList>
    </citation>
    <scope>NUCLEOTIDE SEQUENCE [LARGE SCALE GENOMIC DNA]</scope>
    <source>
        <strain evidence="6 7">IFM 0406</strain>
    </source>
</reference>
<sequence length="181" mass="19882">MPERGDRRADIVRAAFDRLARNGFEGLRLRQIAEDIGIDHSTLHHHFPTKQHIVAEVARYAIGRSAVTPPEHAGAGETLRAYLSHLVRLFAEAPEVFAVTAELDLRARRDPAVRAILDEHETNWRRSLHELLTAGAAENAWAARVTTAEAVELIIAVVKGVQLAPNTAAVAFAQLAALLIR</sequence>
<accession>A0A164MMR6</accession>
<keyword evidence="7" id="KW-1185">Reference proteome</keyword>
<dbReference type="PRINTS" id="PR00455">
    <property type="entry name" value="HTHTETR"/>
</dbReference>
<dbReference type="AlphaFoldDB" id="A0A164MMR6"/>
<protein>
    <recommendedName>
        <fullName evidence="5">HTH tetR-type domain-containing protein</fullName>
    </recommendedName>
</protein>
<evidence type="ECO:0000256" key="4">
    <source>
        <dbReference type="PROSITE-ProRule" id="PRU00335"/>
    </source>
</evidence>
<keyword evidence="1" id="KW-0805">Transcription regulation</keyword>
<dbReference type="PROSITE" id="PS50977">
    <property type="entry name" value="HTH_TETR_2"/>
    <property type="match status" value="1"/>
</dbReference>
<proteinExistence type="predicted"/>
<evidence type="ECO:0000313" key="6">
    <source>
        <dbReference type="EMBL" id="KZM73500.1"/>
    </source>
</evidence>
<dbReference type="RefSeq" id="WP_067590968.1">
    <property type="nucleotide sequence ID" value="NZ_JABMCZ010000001.1"/>
</dbReference>
<organism evidence="6 7">
    <name type="scientific">Nocardia terpenica</name>
    <dbReference type="NCBI Taxonomy" id="455432"/>
    <lineage>
        <taxon>Bacteria</taxon>
        <taxon>Bacillati</taxon>
        <taxon>Actinomycetota</taxon>
        <taxon>Actinomycetes</taxon>
        <taxon>Mycobacteriales</taxon>
        <taxon>Nocardiaceae</taxon>
        <taxon>Nocardia</taxon>
    </lineage>
</organism>
<dbReference type="SUPFAM" id="SSF46689">
    <property type="entry name" value="Homeodomain-like"/>
    <property type="match status" value="1"/>
</dbReference>
<feature type="DNA-binding region" description="H-T-H motif" evidence="4">
    <location>
        <begin position="28"/>
        <end position="47"/>
    </location>
</feature>
<dbReference type="InterPro" id="IPR050109">
    <property type="entry name" value="HTH-type_TetR-like_transc_reg"/>
</dbReference>
<evidence type="ECO:0000256" key="2">
    <source>
        <dbReference type="ARBA" id="ARBA00023125"/>
    </source>
</evidence>
<dbReference type="Pfam" id="PF00440">
    <property type="entry name" value="TetR_N"/>
    <property type="match status" value="1"/>
</dbReference>
<evidence type="ECO:0000259" key="5">
    <source>
        <dbReference type="PROSITE" id="PS50977"/>
    </source>
</evidence>